<keyword evidence="2" id="KW-1185">Reference proteome</keyword>
<proteinExistence type="predicted"/>
<organism evidence="1 2">
    <name type="scientific">Salipiger mangrovisoli</name>
    <dbReference type="NCBI Taxonomy" id="2865933"/>
    <lineage>
        <taxon>Bacteria</taxon>
        <taxon>Pseudomonadati</taxon>
        <taxon>Pseudomonadota</taxon>
        <taxon>Alphaproteobacteria</taxon>
        <taxon>Rhodobacterales</taxon>
        <taxon>Roseobacteraceae</taxon>
        <taxon>Salipiger</taxon>
    </lineage>
</organism>
<evidence type="ECO:0008006" key="3">
    <source>
        <dbReference type="Google" id="ProtNLM"/>
    </source>
</evidence>
<comment type="caution">
    <text evidence="1">The sequence shown here is derived from an EMBL/GenBank/DDBJ whole genome shotgun (WGS) entry which is preliminary data.</text>
</comment>
<dbReference type="Proteomes" id="UP000607796">
    <property type="component" value="Unassembled WGS sequence"/>
</dbReference>
<name>A0ABR9X0X0_9RHOB</name>
<evidence type="ECO:0000313" key="1">
    <source>
        <dbReference type="EMBL" id="MBE9637210.1"/>
    </source>
</evidence>
<evidence type="ECO:0000313" key="2">
    <source>
        <dbReference type="Proteomes" id="UP000607796"/>
    </source>
</evidence>
<accession>A0ABR9X0X0</accession>
<protein>
    <recommendedName>
        <fullName evidence="3">LysR substrate binding domain-containing protein</fullName>
    </recommendedName>
</protein>
<gene>
    <name evidence="1" type="ORF">IQ782_10200</name>
</gene>
<reference evidence="1 2" key="1">
    <citation type="journal article" date="2021" name="Int. J. Syst. Evol. Microbiol.">
        <title>Salipiger mangrovisoli sp. nov., isolated from mangrove soil and the proposal for the reclassification of Paraphaeobacter pallidus as Salipiger pallidus comb. nov.</title>
        <authorList>
            <person name="Du J."/>
            <person name="Liu Y."/>
            <person name="Pei T."/>
            <person name="Deng M.R."/>
            <person name="Zhu H."/>
        </authorList>
    </citation>
    <scope>NUCLEOTIDE SEQUENCE [LARGE SCALE GENOMIC DNA]</scope>
    <source>
        <strain evidence="1 2">6D45A</strain>
    </source>
</reference>
<dbReference type="EMBL" id="JADFFK010000006">
    <property type="protein sequence ID" value="MBE9637210.1"/>
    <property type="molecule type" value="Genomic_DNA"/>
</dbReference>
<sequence length="145" mass="16050">MLREQLVLIGLADIIGPPGELIEIEKIRKAADHVPPVRRGDPRRPLQREINERARFVRAISNALKYGSGAFIGGKLYSREMLERGEVAMRPIAGPPITRTLSSVHLSGRPATFVGELIRDLLIRFVCDVVQSGARDAEIIDTTQT</sequence>